<dbReference type="PRINTS" id="PR00420">
    <property type="entry name" value="RNGMNOXGNASE"/>
</dbReference>
<dbReference type="InterPro" id="IPR002938">
    <property type="entry name" value="FAD-bd"/>
</dbReference>
<sequence>MTVDLQADVVIVGHGPIGQTLAALLAQRGRSVIVVERWERPYTLPRAVAYDGESARILASAGIDPSLGERGRPLGDYVWRNRAGEDLLNFTGLGRISPQGWPVVTSMYQPGLEDALIARGAELPGLRVHRGHEATAIVDRGGSVLLTAEPRGGDHGREPLRVEADWLVGCDGANSFVRAAMGVGFTELGFGHDWLICDVTPTTPREYVPDNLQICDPERPRTSVAAGPGHRRWEFMRIDGETIADLDTPEAAWRLLAREGETPENATLDRHAVYTFKAGHAAEWRKGRLLLAGDAAHLMPPFAGQGMCSGFRDAANLAWKLDLVLAGLADDDVLDTYTDERREHVQHAILRSVELGRVICEPDPDAAARRDEEMIAALRALGGSQRAVLEVRPLSGGLLHTTGGDLAPNGEVTVDGATGRFDDVVGTGFALISLDPVEGLLDEGRRAFLEKLGARVVRVVPTGARPGADEATDVTGVYAAHLAERSARTMLVRPDFTVFGTAAGPAGTAALIDDLGARLGPRRATSRR</sequence>
<feature type="domain" description="FAD-binding" evidence="2">
    <location>
        <begin position="7"/>
        <end position="349"/>
    </location>
</feature>
<evidence type="ECO:0000313" key="3">
    <source>
        <dbReference type="EMBL" id="REE94794.1"/>
    </source>
</evidence>
<dbReference type="InterPro" id="IPR036188">
    <property type="entry name" value="FAD/NAD-bd_sf"/>
</dbReference>
<reference evidence="3 4" key="1">
    <citation type="submission" date="2018-08" db="EMBL/GenBank/DDBJ databases">
        <title>Sequencing the genomes of 1000 actinobacteria strains.</title>
        <authorList>
            <person name="Klenk H.-P."/>
        </authorList>
    </citation>
    <scope>NUCLEOTIDE SEQUENCE [LARGE SCALE GENOMIC DNA]</scope>
    <source>
        <strain evidence="3 4">DSM 43927</strain>
    </source>
</reference>
<protein>
    <submittedName>
        <fullName evidence="3">Flavoprotein hydroxylase</fullName>
    </submittedName>
</protein>
<dbReference type="AlphaFoldDB" id="A0A3D9SQD5"/>
<dbReference type="PANTHER" id="PTHR43476">
    <property type="entry name" value="3-(3-HYDROXY-PHENYL)PROPIONATE/3-HYDROXYCINNAMIC ACID HYDROXYLASE"/>
    <property type="match status" value="1"/>
</dbReference>
<organism evidence="3 4">
    <name type="scientific">Thermomonospora umbrina</name>
    <dbReference type="NCBI Taxonomy" id="111806"/>
    <lineage>
        <taxon>Bacteria</taxon>
        <taxon>Bacillati</taxon>
        <taxon>Actinomycetota</taxon>
        <taxon>Actinomycetes</taxon>
        <taxon>Streptosporangiales</taxon>
        <taxon>Thermomonosporaceae</taxon>
        <taxon>Thermomonospora</taxon>
    </lineage>
</organism>
<dbReference type="PANTHER" id="PTHR43476:SF3">
    <property type="entry name" value="FAD-BINDING MONOOXYGENASE"/>
    <property type="match status" value="1"/>
</dbReference>
<dbReference type="Pfam" id="PF01494">
    <property type="entry name" value="FAD_binding_3"/>
    <property type="match status" value="1"/>
</dbReference>
<dbReference type="NCBIfam" id="NF004829">
    <property type="entry name" value="PRK06183.1-3"/>
    <property type="match status" value="1"/>
</dbReference>
<evidence type="ECO:0000313" key="4">
    <source>
        <dbReference type="Proteomes" id="UP000256661"/>
    </source>
</evidence>
<dbReference type="EMBL" id="QTTT01000001">
    <property type="protein sequence ID" value="REE94794.1"/>
    <property type="molecule type" value="Genomic_DNA"/>
</dbReference>
<dbReference type="InterPro" id="IPR050631">
    <property type="entry name" value="PheA/TfdB_FAD_monoxygenase"/>
</dbReference>
<keyword evidence="4" id="KW-1185">Reference proteome</keyword>
<dbReference type="GO" id="GO:0008688">
    <property type="term" value="F:3-(3-hydroxyphenyl)propionate hydroxylase activity"/>
    <property type="evidence" value="ECO:0007669"/>
    <property type="project" value="TreeGrafter"/>
</dbReference>
<dbReference type="GO" id="GO:0019622">
    <property type="term" value="P:3-(3-hydroxy)phenylpropionate catabolic process"/>
    <property type="evidence" value="ECO:0007669"/>
    <property type="project" value="TreeGrafter"/>
</dbReference>
<dbReference type="SUPFAM" id="SSF51905">
    <property type="entry name" value="FAD/NAD(P)-binding domain"/>
    <property type="match status" value="1"/>
</dbReference>
<comment type="caution">
    <text evidence="3">The sequence shown here is derived from an EMBL/GenBank/DDBJ whole genome shotgun (WGS) entry which is preliminary data.</text>
</comment>
<dbReference type="OrthoDB" id="8670884at2"/>
<dbReference type="Proteomes" id="UP000256661">
    <property type="component" value="Unassembled WGS sequence"/>
</dbReference>
<evidence type="ECO:0000259" key="2">
    <source>
        <dbReference type="Pfam" id="PF01494"/>
    </source>
</evidence>
<gene>
    <name evidence="3" type="ORF">DFJ69_0156</name>
</gene>
<dbReference type="Gene3D" id="3.30.70.2450">
    <property type="match status" value="1"/>
</dbReference>
<evidence type="ECO:0000256" key="1">
    <source>
        <dbReference type="ARBA" id="ARBA00023002"/>
    </source>
</evidence>
<proteinExistence type="predicted"/>
<keyword evidence="1" id="KW-0560">Oxidoreductase</keyword>
<dbReference type="GO" id="GO:0071949">
    <property type="term" value="F:FAD binding"/>
    <property type="evidence" value="ECO:0007669"/>
    <property type="project" value="InterPro"/>
</dbReference>
<name>A0A3D9SQD5_9ACTN</name>
<dbReference type="Gene3D" id="3.50.50.60">
    <property type="entry name" value="FAD/NAD(P)-binding domain"/>
    <property type="match status" value="1"/>
</dbReference>
<accession>A0A3D9SQD5</accession>
<dbReference type="RefSeq" id="WP_116020691.1">
    <property type="nucleotide sequence ID" value="NZ_QTTT01000001.1"/>
</dbReference>